<dbReference type="PANTHER" id="PTHR31650">
    <property type="entry name" value="O-ACYLTRANSFERASE (WSD1-LIKE) FAMILY PROTEIN"/>
    <property type="match status" value="1"/>
</dbReference>
<dbReference type="SUPFAM" id="SSF52777">
    <property type="entry name" value="CoA-dependent acyltransferases"/>
    <property type="match status" value="1"/>
</dbReference>
<evidence type="ECO:0000256" key="6">
    <source>
        <dbReference type="ARBA" id="ARBA00022679"/>
    </source>
</evidence>
<name>A0ABT4MUW0_GORRU</name>
<keyword evidence="6 11" id="KW-0808">Transferase</keyword>
<evidence type="ECO:0000256" key="7">
    <source>
        <dbReference type="ARBA" id="ARBA00022798"/>
    </source>
</evidence>
<comment type="catalytic activity">
    <reaction evidence="10 11">
        <text>an acyl-CoA + a 1,2-diacyl-sn-glycerol = a triacyl-sn-glycerol + CoA</text>
        <dbReference type="Rhea" id="RHEA:10868"/>
        <dbReference type="ChEBI" id="CHEBI:17815"/>
        <dbReference type="ChEBI" id="CHEBI:57287"/>
        <dbReference type="ChEBI" id="CHEBI:58342"/>
        <dbReference type="ChEBI" id="CHEBI:64615"/>
        <dbReference type="EC" id="2.3.1.20"/>
    </reaction>
</comment>
<evidence type="ECO:0000313" key="14">
    <source>
        <dbReference type="EMBL" id="MCZ4550799.1"/>
    </source>
</evidence>
<dbReference type="Pfam" id="PF06974">
    <property type="entry name" value="WS_DGAT_C"/>
    <property type="match status" value="1"/>
</dbReference>
<evidence type="ECO:0000313" key="15">
    <source>
        <dbReference type="Proteomes" id="UP001067235"/>
    </source>
</evidence>
<dbReference type="RefSeq" id="WP_301571374.1">
    <property type="nucleotide sequence ID" value="NZ_JAPWIE010000003.1"/>
</dbReference>
<evidence type="ECO:0000259" key="12">
    <source>
        <dbReference type="Pfam" id="PF03007"/>
    </source>
</evidence>
<protein>
    <recommendedName>
        <fullName evidence="4 11">Diacylglycerol O-acyltransferase</fullName>
        <ecNumber evidence="4 11">2.3.1.20</ecNumber>
    </recommendedName>
</protein>
<evidence type="ECO:0000256" key="8">
    <source>
        <dbReference type="ARBA" id="ARBA00023098"/>
    </source>
</evidence>
<comment type="pathway">
    <text evidence="2">Lipid metabolism.</text>
</comment>
<dbReference type="InterPro" id="IPR014292">
    <property type="entry name" value="Acyl_transf_WS/DGAT"/>
</dbReference>
<dbReference type="InterPro" id="IPR004255">
    <property type="entry name" value="O-acyltransferase_WSD1_N"/>
</dbReference>
<reference evidence="14" key="1">
    <citation type="submission" date="2022-12" db="EMBL/GenBank/DDBJ databases">
        <authorList>
            <person name="Krivoruchko A.V."/>
            <person name="Elkin A."/>
        </authorList>
    </citation>
    <scope>NUCLEOTIDE SEQUENCE</scope>
    <source>
        <strain evidence="14">IEGM 1388</strain>
    </source>
</reference>
<dbReference type="Proteomes" id="UP001067235">
    <property type="component" value="Unassembled WGS sequence"/>
</dbReference>
<comment type="similarity">
    <text evidence="3 11">Belongs to the long-chain O-acyltransferase family.</text>
</comment>
<evidence type="ECO:0000256" key="2">
    <source>
        <dbReference type="ARBA" id="ARBA00005189"/>
    </source>
</evidence>
<dbReference type="InterPro" id="IPR009721">
    <property type="entry name" value="O-acyltransferase_WSD1_C"/>
</dbReference>
<dbReference type="Pfam" id="PF03007">
    <property type="entry name" value="WS_DGAT_cat"/>
    <property type="match status" value="1"/>
</dbReference>
<evidence type="ECO:0000256" key="3">
    <source>
        <dbReference type="ARBA" id="ARBA00009587"/>
    </source>
</evidence>
<evidence type="ECO:0000256" key="4">
    <source>
        <dbReference type="ARBA" id="ARBA00013244"/>
    </source>
</evidence>
<dbReference type="EC" id="2.3.1.20" evidence="4 11"/>
<feature type="domain" description="O-acyltransferase WSD1-like N-terminal" evidence="12">
    <location>
        <begin position="4"/>
        <end position="269"/>
    </location>
</feature>
<dbReference type="EMBL" id="JAPWIE010000003">
    <property type="protein sequence ID" value="MCZ4550799.1"/>
    <property type="molecule type" value="Genomic_DNA"/>
</dbReference>
<evidence type="ECO:0000256" key="9">
    <source>
        <dbReference type="ARBA" id="ARBA00023315"/>
    </source>
</evidence>
<feature type="domain" description="O-acyltransferase WSD1 C-terminal" evidence="13">
    <location>
        <begin position="311"/>
        <end position="461"/>
    </location>
</feature>
<keyword evidence="5 11" id="KW-0444">Lipid biosynthesis</keyword>
<sequence length="464" mass="50137">MERMEGVDAGYLYMETPTMHMHTLKIAIMEPSDSYTFAGLQRQLLSRMNDLPPLKQRPLPVPFALNHPMWISDGPIDPGRHIFRHDLPSPGGHTELEALIGQVCSTPLDRDIPLWEVHVCEGMAGGLVAVIGKLHHALADGGAANALIANIADPREGTPTADPRSGRPADWHFDAVPAKGTQIKLALRDATVQIGTIHGLLGRTTSGTVAAVRRRREHDVSVPRPILDAPRTSFNGALTPRRNFATCTLDLAHVKQVRKANGVTVNDVVLAVVGGALRTWLDARDEHPATALLAGVPVSTEEMGSSPRLSGNRVSNLFTTLATDVDDPIERLHTISNITSASKDLQRTLGPSMLADWVQFTPPAPFSALLRWYSHARMAARHAPPFNVIVSNVKGPPAEIRIAGSRLHDLYSVGPLIEGIGLNITAWSYAGRLNIAALSCPDLMPDLPSLVAALEPALQQLRNP</sequence>
<dbReference type="PANTHER" id="PTHR31650:SF1">
    <property type="entry name" value="WAX ESTER SYNTHASE_DIACYLGLYCEROL ACYLTRANSFERASE 4-RELATED"/>
    <property type="match status" value="1"/>
</dbReference>
<keyword evidence="7 11" id="KW-0319">Glycerol metabolism</keyword>
<evidence type="ECO:0000256" key="11">
    <source>
        <dbReference type="RuleBase" id="RU361241"/>
    </source>
</evidence>
<accession>A0ABT4MUW0</accession>
<organism evidence="14 15">
    <name type="scientific">Gordonia rubripertincta</name>
    <name type="common">Rhodococcus corallinus</name>
    <dbReference type="NCBI Taxonomy" id="36822"/>
    <lineage>
        <taxon>Bacteria</taxon>
        <taxon>Bacillati</taxon>
        <taxon>Actinomycetota</taxon>
        <taxon>Actinomycetes</taxon>
        <taxon>Mycobacteriales</taxon>
        <taxon>Gordoniaceae</taxon>
        <taxon>Gordonia</taxon>
    </lineage>
</organism>
<comment type="caution">
    <text evidence="14">The sequence shown here is derived from an EMBL/GenBank/DDBJ whole genome shotgun (WGS) entry which is preliminary data.</text>
</comment>
<keyword evidence="9 11" id="KW-0012">Acyltransferase</keyword>
<keyword evidence="8 11" id="KW-0443">Lipid metabolism</keyword>
<proteinExistence type="inferred from homology"/>
<evidence type="ECO:0000256" key="1">
    <source>
        <dbReference type="ARBA" id="ARBA00004771"/>
    </source>
</evidence>
<evidence type="ECO:0000259" key="13">
    <source>
        <dbReference type="Pfam" id="PF06974"/>
    </source>
</evidence>
<keyword evidence="15" id="KW-1185">Reference proteome</keyword>
<evidence type="ECO:0000256" key="10">
    <source>
        <dbReference type="ARBA" id="ARBA00048109"/>
    </source>
</evidence>
<dbReference type="NCBIfam" id="TIGR02946">
    <property type="entry name" value="acyl_WS_DGAT"/>
    <property type="match status" value="1"/>
</dbReference>
<dbReference type="InterPro" id="IPR045034">
    <property type="entry name" value="O-acyltransferase_WSD1-like"/>
</dbReference>
<evidence type="ECO:0000256" key="5">
    <source>
        <dbReference type="ARBA" id="ARBA00022516"/>
    </source>
</evidence>
<gene>
    <name evidence="14" type="ORF">O4213_12470</name>
</gene>
<comment type="pathway">
    <text evidence="1 11">Glycerolipid metabolism; triacylglycerol biosynthesis.</text>
</comment>